<gene>
    <name evidence="3" type="ORF">DLAC_01977</name>
</gene>
<evidence type="ECO:0000313" key="3">
    <source>
        <dbReference type="EMBL" id="KYR01388.1"/>
    </source>
</evidence>
<dbReference type="Pfam" id="PF03265">
    <property type="entry name" value="DNase_II"/>
    <property type="match status" value="1"/>
</dbReference>
<keyword evidence="4" id="KW-1185">Reference proteome</keyword>
<dbReference type="InterPro" id="IPR004947">
    <property type="entry name" value="DNase_II"/>
</dbReference>
<sequence length="559" mass="63548">MHHLNIVVNSQRCPDPLSDAKHEWSFYLSTKNNEALDNSKKAIYYFHSDSTEVKVAYLDKIKGDTTSQIYLFSDEGSSVQAHHKSIISLTREKKDSTEEEEAVYEPVGFYIGHSFPSMHEYVRVGHEAGISFKESQHMFCISLNSKSDVDTLQNIYNIIKPHFHQCIPDSPKTKLLFSDTYGNNADAECQSEMDGRVNTKEEETDPLTTTKELMDPSLRDPKCLRGPYTIGSFTFYASPLMPKDSIKFDPGTILTVENFGIDAWWKLTRQLQEKLLVVTHKDQGNLGSVYSNDVSLTNFIWDYGDEKVNGDSTHEKMAISTKTEKICIGDGNRHYTQNVRAGFYFCFTNTILHTYLSKKPKLFFAEEEPLLLNGKDPVEYNEELKALYGEGGGVLTQSKRKFLFKVKEKRAKVVRKLADFDEEAKDAYDQVLVYKGELELSGEMDKLMQIYANIKKKKPPTPAEDTMSPSRILCPFTTGCTTPLRADSKRGGAKKNVRCVGCSKFKLIPNEFFVLDMKYAKESGIEATKAMLAYFHLIKLIQLPDEKPEALIKKVKVKE</sequence>
<protein>
    <submittedName>
        <fullName evidence="3">Uncharacterized protein</fullName>
    </submittedName>
</protein>
<evidence type="ECO:0000313" key="4">
    <source>
        <dbReference type="Proteomes" id="UP000076078"/>
    </source>
</evidence>
<name>A0A152A577_TIELA</name>
<dbReference type="InParanoid" id="A0A152A577"/>
<dbReference type="AlphaFoldDB" id="A0A152A577"/>
<keyword evidence="2" id="KW-0378">Hydrolase</keyword>
<evidence type="ECO:0000256" key="2">
    <source>
        <dbReference type="ARBA" id="ARBA00022801"/>
    </source>
</evidence>
<proteinExistence type="inferred from homology"/>
<dbReference type="EMBL" id="LODT01000009">
    <property type="protein sequence ID" value="KYR01388.1"/>
    <property type="molecule type" value="Genomic_DNA"/>
</dbReference>
<organism evidence="3 4">
    <name type="scientific">Tieghemostelium lacteum</name>
    <name type="common">Slime mold</name>
    <name type="synonym">Dictyostelium lacteum</name>
    <dbReference type="NCBI Taxonomy" id="361077"/>
    <lineage>
        <taxon>Eukaryota</taxon>
        <taxon>Amoebozoa</taxon>
        <taxon>Evosea</taxon>
        <taxon>Eumycetozoa</taxon>
        <taxon>Dictyostelia</taxon>
        <taxon>Dictyosteliales</taxon>
        <taxon>Raperosteliaceae</taxon>
        <taxon>Tieghemostelium</taxon>
    </lineage>
</organism>
<dbReference type="OrthoDB" id="24366at2759"/>
<evidence type="ECO:0000256" key="1">
    <source>
        <dbReference type="ARBA" id="ARBA00007527"/>
    </source>
</evidence>
<comment type="caution">
    <text evidence="3">The sequence shown here is derived from an EMBL/GenBank/DDBJ whole genome shotgun (WGS) entry which is preliminary data.</text>
</comment>
<dbReference type="Proteomes" id="UP000076078">
    <property type="component" value="Unassembled WGS sequence"/>
</dbReference>
<accession>A0A152A577</accession>
<dbReference type="GO" id="GO:0004531">
    <property type="term" value="F:deoxyribonuclease II activity"/>
    <property type="evidence" value="ECO:0007669"/>
    <property type="project" value="InterPro"/>
</dbReference>
<comment type="similarity">
    <text evidence="1">Belongs to the DNase II family.</text>
</comment>
<reference evidence="3 4" key="1">
    <citation type="submission" date="2015-12" db="EMBL/GenBank/DDBJ databases">
        <title>Dictyostelia acquired genes for synthesis and detection of signals that induce cell-type specialization by lateral gene transfer from prokaryotes.</title>
        <authorList>
            <person name="Gloeckner G."/>
            <person name="Schaap P."/>
        </authorList>
    </citation>
    <scope>NUCLEOTIDE SEQUENCE [LARGE SCALE GENOMIC DNA]</scope>
    <source>
        <strain evidence="3 4">TK</strain>
    </source>
</reference>